<dbReference type="Gene3D" id="3.40.50.12370">
    <property type="match status" value="1"/>
</dbReference>
<dbReference type="EMBL" id="JBHTHM010000732">
    <property type="protein sequence ID" value="MFD0785230.1"/>
    <property type="molecule type" value="Genomic_DNA"/>
</dbReference>
<evidence type="ECO:0000313" key="2">
    <source>
        <dbReference type="Proteomes" id="UP001597053"/>
    </source>
</evidence>
<dbReference type="Proteomes" id="UP001597053">
    <property type="component" value="Unassembled WGS sequence"/>
</dbReference>
<proteinExistence type="predicted"/>
<feature type="non-terminal residue" evidence="1">
    <location>
        <position position="1"/>
    </location>
</feature>
<sequence length="93" mass="10131">FDAALGGLPRDVLVRVVAEQGYAGQVLVDHACRESDLLVVGSPPRRRFGMGGGPVTRYCVSRAGVPVVTVPAPNWARAEEIRRFGRDLERFNP</sequence>
<keyword evidence="2" id="KW-1185">Reference proteome</keyword>
<reference evidence="2" key="1">
    <citation type="journal article" date="2019" name="Int. J. Syst. Evol. Microbiol.">
        <title>The Global Catalogue of Microorganisms (GCM) 10K type strain sequencing project: providing services to taxonomists for standard genome sequencing and annotation.</title>
        <authorList>
            <consortium name="The Broad Institute Genomics Platform"/>
            <consortium name="The Broad Institute Genome Sequencing Center for Infectious Disease"/>
            <person name="Wu L."/>
            <person name="Ma J."/>
        </authorList>
    </citation>
    <scope>NUCLEOTIDE SEQUENCE [LARGE SCALE GENOMIC DNA]</scope>
    <source>
        <strain evidence="2">JCM 32148</strain>
    </source>
</reference>
<protein>
    <recommendedName>
        <fullName evidence="3">Universal stress protein family protein</fullName>
    </recommendedName>
</protein>
<gene>
    <name evidence="1" type="ORF">ACFQZ8_15090</name>
</gene>
<dbReference type="SUPFAM" id="SSF52402">
    <property type="entry name" value="Adenine nucleotide alpha hydrolases-like"/>
    <property type="match status" value="1"/>
</dbReference>
<comment type="caution">
    <text evidence="1">The sequence shown here is derived from an EMBL/GenBank/DDBJ whole genome shotgun (WGS) entry which is preliminary data.</text>
</comment>
<name>A0ABW3A2S6_9ACTN</name>
<evidence type="ECO:0000313" key="1">
    <source>
        <dbReference type="EMBL" id="MFD0785230.1"/>
    </source>
</evidence>
<evidence type="ECO:0008006" key="3">
    <source>
        <dbReference type="Google" id="ProtNLM"/>
    </source>
</evidence>
<accession>A0ABW3A2S6</accession>
<organism evidence="1 2">
    <name type="scientific">Micromonospora azadirachtae</name>
    <dbReference type="NCBI Taxonomy" id="1970735"/>
    <lineage>
        <taxon>Bacteria</taxon>
        <taxon>Bacillati</taxon>
        <taxon>Actinomycetota</taxon>
        <taxon>Actinomycetes</taxon>
        <taxon>Micromonosporales</taxon>
        <taxon>Micromonosporaceae</taxon>
        <taxon>Micromonospora</taxon>
    </lineage>
</organism>